<dbReference type="PIRSF" id="PIRSF000105">
    <property type="entry name" value="HCDH"/>
    <property type="match status" value="1"/>
</dbReference>
<keyword evidence="5" id="KW-1185">Reference proteome</keyword>
<evidence type="ECO:0000259" key="3">
    <source>
        <dbReference type="Pfam" id="PF02737"/>
    </source>
</evidence>
<dbReference type="EMBL" id="JAUSVX010000001">
    <property type="protein sequence ID" value="MDQ0467922.1"/>
    <property type="molecule type" value="Genomic_DNA"/>
</dbReference>
<dbReference type="InterPro" id="IPR006108">
    <property type="entry name" value="3HC_DH_C"/>
</dbReference>
<dbReference type="Pfam" id="PF02737">
    <property type="entry name" value="3HCDH_N"/>
    <property type="match status" value="1"/>
</dbReference>
<proteinExistence type="predicted"/>
<dbReference type="SUPFAM" id="SSF48179">
    <property type="entry name" value="6-phosphogluconate dehydrogenase C-terminal domain-like"/>
    <property type="match status" value="1"/>
</dbReference>
<dbReference type="Proteomes" id="UP001242480">
    <property type="component" value="Unassembled WGS sequence"/>
</dbReference>
<evidence type="ECO:0000259" key="2">
    <source>
        <dbReference type="Pfam" id="PF00725"/>
    </source>
</evidence>
<organism evidence="4 5">
    <name type="scientific">Labrys wisconsinensis</name>
    <dbReference type="NCBI Taxonomy" id="425677"/>
    <lineage>
        <taxon>Bacteria</taxon>
        <taxon>Pseudomonadati</taxon>
        <taxon>Pseudomonadota</taxon>
        <taxon>Alphaproteobacteria</taxon>
        <taxon>Hyphomicrobiales</taxon>
        <taxon>Xanthobacteraceae</taxon>
        <taxon>Labrys</taxon>
    </lineage>
</organism>
<name>A0ABU0J0X9_9HYPH</name>
<sequence>MSISPSDIGPVGIVGFGTIGQRWAAAFAHAGLDVRCHDPDPGQWPAFEARRPGLDADLDALRGGGGRRGAVTFSADLPAALAGVRFVQECGPERLALKQTLLAGIEDAVDESVVIASSSSALLVSDMQAQCRHPGRIVLGHPFNPAHLMPLVEIVGGRATAPEALARARAVYEAIGKKPVVLSREVTGHLALRLMGAMWREAIALVRDGVASAEDVDRAFCYGPGPKWTLQGSFISNHLNAEGIEAFFAKYGPTYQAIWDDLGTARLDEATVAAVSQTVRGAIGERTDAALREERDRGLVAILRAVDADGAL</sequence>
<dbReference type="InterPro" id="IPR006176">
    <property type="entry name" value="3-OHacyl-CoA_DH_NAD-bd"/>
</dbReference>
<comment type="caution">
    <text evidence="4">The sequence shown here is derived from an EMBL/GenBank/DDBJ whole genome shotgun (WGS) entry which is preliminary data.</text>
</comment>
<dbReference type="PANTHER" id="PTHR48075:SF5">
    <property type="entry name" value="3-HYDROXYBUTYRYL-COA DEHYDROGENASE"/>
    <property type="match status" value="1"/>
</dbReference>
<evidence type="ECO:0000313" key="4">
    <source>
        <dbReference type="EMBL" id="MDQ0467922.1"/>
    </source>
</evidence>
<dbReference type="PANTHER" id="PTHR48075">
    <property type="entry name" value="3-HYDROXYACYL-COA DEHYDROGENASE FAMILY PROTEIN"/>
    <property type="match status" value="1"/>
</dbReference>
<feature type="domain" description="3-hydroxyacyl-CoA dehydrogenase NAD binding" evidence="3">
    <location>
        <begin position="11"/>
        <end position="184"/>
    </location>
</feature>
<dbReference type="Pfam" id="PF00725">
    <property type="entry name" value="3HCDH"/>
    <property type="match status" value="1"/>
</dbReference>
<protein>
    <submittedName>
        <fullName evidence="4">3-hydroxyacyl-CoA dehydrogenase</fullName>
    </submittedName>
</protein>
<dbReference type="RefSeq" id="WP_307268264.1">
    <property type="nucleotide sequence ID" value="NZ_JAUSVX010000001.1"/>
</dbReference>
<dbReference type="InterPro" id="IPR036291">
    <property type="entry name" value="NAD(P)-bd_dom_sf"/>
</dbReference>
<dbReference type="SUPFAM" id="SSF51735">
    <property type="entry name" value="NAD(P)-binding Rossmann-fold domains"/>
    <property type="match status" value="1"/>
</dbReference>
<gene>
    <name evidence="4" type="ORF">QO011_000917</name>
</gene>
<keyword evidence="1" id="KW-0560">Oxidoreductase</keyword>
<dbReference type="Gene3D" id="1.10.1040.10">
    <property type="entry name" value="N-(1-d-carboxylethyl)-l-norvaline Dehydrogenase, domain 2"/>
    <property type="match status" value="1"/>
</dbReference>
<reference evidence="4 5" key="1">
    <citation type="submission" date="2023-07" db="EMBL/GenBank/DDBJ databases">
        <title>Genomic Encyclopedia of Type Strains, Phase IV (KMG-IV): sequencing the most valuable type-strain genomes for metagenomic binning, comparative biology and taxonomic classification.</title>
        <authorList>
            <person name="Goeker M."/>
        </authorList>
    </citation>
    <scope>NUCLEOTIDE SEQUENCE [LARGE SCALE GENOMIC DNA]</scope>
    <source>
        <strain evidence="4 5">DSM 19619</strain>
    </source>
</reference>
<dbReference type="InterPro" id="IPR022694">
    <property type="entry name" value="3-OHacyl-CoA_DH"/>
</dbReference>
<evidence type="ECO:0000256" key="1">
    <source>
        <dbReference type="ARBA" id="ARBA00023002"/>
    </source>
</evidence>
<accession>A0ABU0J0X9</accession>
<dbReference type="InterPro" id="IPR008927">
    <property type="entry name" value="6-PGluconate_DH-like_C_sf"/>
</dbReference>
<dbReference type="InterPro" id="IPR013328">
    <property type="entry name" value="6PGD_dom2"/>
</dbReference>
<dbReference type="Gene3D" id="3.40.50.720">
    <property type="entry name" value="NAD(P)-binding Rossmann-like Domain"/>
    <property type="match status" value="1"/>
</dbReference>
<evidence type="ECO:0000313" key="5">
    <source>
        <dbReference type="Proteomes" id="UP001242480"/>
    </source>
</evidence>
<feature type="domain" description="3-hydroxyacyl-CoA dehydrogenase C-terminal" evidence="2">
    <location>
        <begin position="188"/>
        <end position="229"/>
    </location>
</feature>